<sequence>MNLPLRKKSPLLKIFNNSLIDLPTPSNISSLWNFGSILGLCLGIQIITGLFLAMHFCPNIELAFNSMIHICRDVNYGWFIRTLHANGASLFFVCLYIHIGRGIYYSSFNLKETWMIGVTIFFVIMATAFLGYVLPWGQMSFWGATVITNLLSAIPYLGTSIVQWVWGGFAVDNATLTRFFALHFLMPFLATALIIIHLLFLHQTGSNNPLGTKSNIDKIPFHPYFSFKDLVGFIITIFFLSILTLYEPYLLSDPDNFIPANPLVTPIHIQPEWYFLFAYAILRSIPNKLGGVLALVMSISILYIMPFSNAKKIQSTAFYPLNKSLFWMLLSTIILLTWIGARPVEDPYIITGQILTVTYFLIYLLNSLSFKLWDKFIF</sequence>
<evidence type="ECO:0000259" key="22">
    <source>
        <dbReference type="PROSITE" id="PS51003"/>
    </source>
</evidence>
<dbReference type="PROSITE" id="PS51003">
    <property type="entry name" value="CYTB_CTER"/>
    <property type="match status" value="1"/>
</dbReference>
<feature type="transmembrane region" description="Helical" evidence="20">
    <location>
        <begin position="114"/>
        <end position="134"/>
    </location>
</feature>
<reference evidence="23" key="1">
    <citation type="journal article" date="2020" name="Syst. Entomol.">
        <title>Museomics reveals extensive cryptic diversity of Australian prionine longhorn beetles with implications for their classification and conservation.</title>
        <authorList>
            <person name="Jin M."/>
            <person name="Zwick A."/>
            <person name="Slipinski A."/>
            <person name="Keyzer R."/>
            <person name="Pang H."/>
        </authorList>
    </citation>
    <scope>NUCLEOTIDE SEQUENCE</scope>
</reference>
<dbReference type="InterPro" id="IPR005797">
    <property type="entry name" value="Cyt_b/b6_N"/>
</dbReference>
<dbReference type="PANTHER" id="PTHR19271">
    <property type="entry name" value="CYTOCHROME B"/>
    <property type="match status" value="1"/>
</dbReference>
<evidence type="ECO:0000256" key="5">
    <source>
        <dbReference type="ARBA" id="ARBA00022448"/>
    </source>
</evidence>
<feature type="transmembrane region" description="Helical" evidence="20">
    <location>
        <begin position="221"/>
        <end position="246"/>
    </location>
</feature>
<organism evidence="23">
    <name type="scientific">Rhipidocerus australasiae</name>
    <dbReference type="NCBI Taxonomy" id="2547846"/>
    <lineage>
        <taxon>Eukaryota</taxon>
        <taxon>Metazoa</taxon>
        <taxon>Ecdysozoa</taxon>
        <taxon>Arthropoda</taxon>
        <taxon>Hexapoda</taxon>
        <taxon>Insecta</taxon>
        <taxon>Pterygota</taxon>
        <taxon>Neoptera</taxon>
        <taxon>Endopterygota</taxon>
        <taxon>Coleoptera</taxon>
        <taxon>Polyphaga</taxon>
        <taxon>Cucujiformia</taxon>
        <taxon>Chrysomeloidea</taxon>
        <taxon>Cerambycidae</taxon>
        <taxon>Prioninae</taxon>
        <taxon>Meroscelisini</taxon>
        <taxon>Rhipidocerus</taxon>
    </lineage>
</organism>
<name>A0A6H0N264_9CUCU</name>
<keyword evidence="16 20" id="KW-0472">Membrane</keyword>
<evidence type="ECO:0000256" key="13">
    <source>
        <dbReference type="ARBA" id="ARBA00023004"/>
    </source>
</evidence>
<dbReference type="GO" id="GO:0046872">
    <property type="term" value="F:metal ion binding"/>
    <property type="evidence" value="ECO:0007669"/>
    <property type="project" value="UniProtKB-UniRule"/>
</dbReference>
<keyword evidence="5 20" id="KW-0813">Transport</keyword>
<feature type="binding site" evidence="18">
    <location>
        <position position="202"/>
    </location>
    <ligand>
        <name>a ubiquinone</name>
        <dbReference type="ChEBI" id="CHEBI:16389"/>
    </ligand>
</feature>
<dbReference type="GO" id="GO:0016491">
    <property type="term" value="F:oxidoreductase activity"/>
    <property type="evidence" value="ECO:0007669"/>
    <property type="project" value="UniProtKB-UniRule"/>
</dbReference>
<dbReference type="InterPro" id="IPR048260">
    <property type="entry name" value="Cytochrome_b_C_euk/bac"/>
</dbReference>
<keyword evidence="9 19" id="KW-0479">Metal-binding</keyword>
<dbReference type="Gene3D" id="1.20.810.10">
    <property type="entry name" value="Cytochrome Bc1 Complex, Chain C"/>
    <property type="match status" value="1"/>
</dbReference>
<evidence type="ECO:0000256" key="8">
    <source>
        <dbReference type="ARBA" id="ARBA00022692"/>
    </source>
</evidence>
<evidence type="ECO:0000256" key="2">
    <source>
        <dbReference type="ARBA" id="ARBA00004448"/>
    </source>
</evidence>
<feature type="binding site" description="axial binding residue" evidence="19">
    <location>
        <position position="197"/>
    </location>
    <ligand>
        <name>heme b</name>
        <dbReference type="ChEBI" id="CHEBI:60344"/>
        <label>b566</label>
    </ligand>
    <ligandPart>
        <name>Fe</name>
        <dbReference type="ChEBI" id="CHEBI:18248"/>
    </ligandPart>
</feature>
<evidence type="ECO:0000256" key="16">
    <source>
        <dbReference type="ARBA" id="ARBA00023136"/>
    </source>
</evidence>
<dbReference type="Pfam" id="PF00032">
    <property type="entry name" value="Cytochrom_B_C"/>
    <property type="match status" value="1"/>
</dbReference>
<comment type="subcellular location">
    <subcellularLocation>
        <location evidence="2">Mitochondrion inner membrane</location>
        <topology evidence="2">Multi-pass membrane protein</topology>
    </subcellularLocation>
</comment>
<evidence type="ECO:0000256" key="15">
    <source>
        <dbReference type="ARBA" id="ARBA00023128"/>
    </source>
</evidence>
<evidence type="ECO:0000259" key="21">
    <source>
        <dbReference type="PROSITE" id="PS51002"/>
    </source>
</evidence>
<feature type="transmembrane region" description="Helical" evidence="20">
    <location>
        <begin position="78"/>
        <end position="99"/>
    </location>
</feature>
<proteinExistence type="inferred from homology"/>
<evidence type="ECO:0000256" key="3">
    <source>
        <dbReference type="ARBA" id="ARBA00011649"/>
    </source>
</evidence>
<keyword evidence="15 20" id="KW-0496">Mitochondrion</keyword>
<feature type="transmembrane region" description="Helical" evidence="20">
    <location>
        <begin position="178"/>
        <end position="200"/>
    </location>
</feature>
<dbReference type="Pfam" id="PF00033">
    <property type="entry name" value="Cytochrome_B"/>
    <property type="match status" value="1"/>
</dbReference>
<evidence type="ECO:0000256" key="4">
    <source>
        <dbReference type="ARBA" id="ARBA00013531"/>
    </source>
</evidence>
<dbReference type="EMBL" id="MK614540">
    <property type="protein sequence ID" value="QIV24638.1"/>
    <property type="molecule type" value="Genomic_DNA"/>
</dbReference>
<keyword evidence="11 20" id="KW-0249">Electron transport</keyword>
<feature type="domain" description="Cytochrome b/b6 N-terminal region profile" evidence="21">
    <location>
        <begin position="1"/>
        <end position="210"/>
    </location>
</feature>
<feature type="transmembrane region" description="Helical" evidence="20">
    <location>
        <begin position="325"/>
        <end position="341"/>
    </location>
</feature>
<feature type="binding site" description="axial binding residue" evidence="19">
    <location>
        <position position="84"/>
    </location>
    <ligand>
        <name>heme b</name>
        <dbReference type="ChEBI" id="CHEBI:60344"/>
        <label>b562</label>
    </ligand>
    <ligandPart>
        <name>Fe</name>
        <dbReference type="ChEBI" id="CHEBI:18248"/>
    </ligandPart>
</feature>
<keyword evidence="6 19" id="KW-0349">Heme</keyword>
<feature type="transmembrane region" description="Helical" evidence="20">
    <location>
        <begin position="31"/>
        <end position="57"/>
    </location>
</feature>
<evidence type="ECO:0000256" key="14">
    <source>
        <dbReference type="ARBA" id="ARBA00023075"/>
    </source>
</evidence>
<geneLocation type="mitochondrion" evidence="23"/>
<keyword evidence="7 20" id="KW-0679">Respiratory chain</keyword>
<comment type="similarity">
    <text evidence="17 20">Belongs to the cytochrome b family.</text>
</comment>
<evidence type="ECO:0000256" key="9">
    <source>
        <dbReference type="ARBA" id="ARBA00022723"/>
    </source>
</evidence>
<dbReference type="InterPro" id="IPR005798">
    <property type="entry name" value="Cyt_b/b6_C"/>
</dbReference>
<feature type="transmembrane region" description="Helical" evidence="20">
    <location>
        <begin position="141"/>
        <end position="166"/>
    </location>
</feature>
<keyword evidence="12 20" id="KW-1133">Transmembrane helix</keyword>
<dbReference type="InterPro" id="IPR016174">
    <property type="entry name" value="Di-haem_cyt_TM"/>
</dbReference>
<evidence type="ECO:0000256" key="12">
    <source>
        <dbReference type="ARBA" id="ARBA00022989"/>
    </source>
</evidence>
<dbReference type="CDD" id="cd00290">
    <property type="entry name" value="cytochrome_b_C"/>
    <property type="match status" value="1"/>
</dbReference>
<dbReference type="SUPFAM" id="SSF81342">
    <property type="entry name" value="Transmembrane di-heme cytochromes"/>
    <property type="match status" value="1"/>
</dbReference>
<dbReference type="FunFam" id="1.20.810.10:FF:000002">
    <property type="entry name" value="Cytochrome b"/>
    <property type="match status" value="1"/>
</dbReference>
<evidence type="ECO:0000256" key="18">
    <source>
        <dbReference type="PIRSR" id="PIRSR038885-1"/>
    </source>
</evidence>
<dbReference type="GO" id="GO:0006122">
    <property type="term" value="P:mitochondrial electron transport, ubiquinol to cytochrome c"/>
    <property type="evidence" value="ECO:0007669"/>
    <property type="project" value="TreeGrafter"/>
</dbReference>
<dbReference type="InterPro" id="IPR036150">
    <property type="entry name" value="Cyt_b/b6_C_sf"/>
</dbReference>
<feature type="domain" description="Cytochrome b/b6 C-terminal region profile" evidence="22">
    <location>
        <begin position="211"/>
        <end position="378"/>
    </location>
</feature>
<feature type="transmembrane region" description="Helical" evidence="20">
    <location>
        <begin position="347"/>
        <end position="365"/>
    </location>
</feature>
<dbReference type="SUPFAM" id="SSF81648">
    <property type="entry name" value="a domain/subunit of cytochrome bc1 complex (Ubiquinol-cytochrome c reductase)"/>
    <property type="match status" value="1"/>
</dbReference>
<evidence type="ECO:0000256" key="6">
    <source>
        <dbReference type="ARBA" id="ARBA00022617"/>
    </source>
</evidence>
<evidence type="ECO:0000256" key="20">
    <source>
        <dbReference type="RuleBase" id="RU362117"/>
    </source>
</evidence>
<accession>A0A6H0N264</accession>
<comment type="cofactor">
    <cofactor evidence="19">
        <name>heme</name>
        <dbReference type="ChEBI" id="CHEBI:30413"/>
    </cofactor>
    <text evidence="19">Binds 2 heme groups non-covalently.</text>
</comment>
<keyword evidence="10" id="KW-0999">Mitochondrion inner membrane</keyword>
<feature type="binding site" description="axial binding residue" evidence="19">
    <location>
        <position position="183"/>
    </location>
    <ligand>
        <name>heme b</name>
        <dbReference type="ChEBI" id="CHEBI:60344"/>
        <label>b562</label>
    </ligand>
    <ligandPart>
        <name>Fe</name>
        <dbReference type="ChEBI" id="CHEBI:18248"/>
    </ligandPart>
</feature>
<keyword evidence="8 20" id="KW-0812">Transmembrane</keyword>
<dbReference type="CDD" id="cd00284">
    <property type="entry name" value="Cytochrome_b_N"/>
    <property type="match status" value="1"/>
</dbReference>
<evidence type="ECO:0000256" key="1">
    <source>
        <dbReference type="ARBA" id="ARBA00002566"/>
    </source>
</evidence>
<dbReference type="AlphaFoldDB" id="A0A6H0N264"/>
<evidence type="ECO:0000256" key="10">
    <source>
        <dbReference type="ARBA" id="ARBA00022792"/>
    </source>
</evidence>
<dbReference type="PANTHER" id="PTHR19271:SF16">
    <property type="entry name" value="CYTOCHROME B"/>
    <property type="match status" value="1"/>
</dbReference>
<dbReference type="PIRSF" id="PIRSF038885">
    <property type="entry name" value="COB"/>
    <property type="match status" value="1"/>
</dbReference>
<keyword evidence="13 19" id="KW-0408">Iron</keyword>
<comment type="subunit">
    <text evidence="3">The main subunits of complex b-c1 are: cytochrome b, cytochrome c1 and the Rieske protein.</text>
</comment>
<evidence type="ECO:0000256" key="17">
    <source>
        <dbReference type="ARBA" id="ARBA00061233"/>
    </source>
</evidence>
<dbReference type="GO" id="GO:0008121">
    <property type="term" value="F:quinol-cytochrome-c reductase activity"/>
    <property type="evidence" value="ECO:0007669"/>
    <property type="project" value="InterPro"/>
</dbReference>
<protein>
    <recommendedName>
        <fullName evidence="4 20">Cytochrome b</fullName>
    </recommendedName>
</protein>
<dbReference type="GO" id="GO:0005743">
    <property type="term" value="C:mitochondrial inner membrane"/>
    <property type="evidence" value="ECO:0007669"/>
    <property type="project" value="UniProtKB-SubCell"/>
</dbReference>
<evidence type="ECO:0000256" key="7">
    <source>
        <dbReference type="ARBA" id="ARBA00022660"/>
    </source>
</evidence>
<evidence type="ECO:0000256" key="19">
    <source>
        <dbReference type="PIRSR" id="PIRSR038885-2"/>
    </source>
</evidence>
<feature type="binding site" description="axial binding residue" evidence="19">
    <location>
        <position position="98"/>
    </location>
    <ligand>
        <name>heme b</name>
        <dbReference type="ChEBI" id="CHEBI:60344"/>
        <label>b566</label>
    </ligand>
    <ligandPart>
        <name>Fe</name>
        <dbReference type="ChEBI" id="CHEBI:18248"/>
    </ligandPart>
</feature>
<dbReference type="InterPro" id="IPR027387">
    <property type="entry name" value="Cytb/b6-like_sf"/>
</dbReference>
<comment type="function">
    <text evidence="1 20">Component of the ubiquinol-cytochrome c reductase complex (complex III or cytochrome b-c1 complex) that is part of the mitochondrial respiratory chain. The b-c1 complex mediates electron transfer from ubiquinol to cytochrome c. Contributes to the generation of a proton gradient across the mitochondrial membrane that is then used for ATP synthesis.</text>
</comment>
<dbReference type="InterPro" id="IPR030689">
    <property type="entry name" value="Cytochrome_b"/>
</dbReference>
<gene>
    <name evidence="23" type="primary">CYTB</name>
</gene>
<feature type="transmembrane region" description="Helical" evidence="20">
    <location>
        <begin position="285"/>
        <end position="304"/>
    </location>
</feature>
<dbReference type="InterPro" id="IPR048259">
    <property type="entry name" value="Cytochrome_b_N_euk/bac"/>
</dbReference>
<keyword evidence="14" id="KW-0830">Ubiquinone</keyword>
<evidence type="ECO:0000313" key="23">
    <source>
        <dbReference type="EMBL" id="QIV24638.1"/>
    </source>
</evidence>
<dbReference type="PROSITE" id="PS51002">
    <property type="entry name" value="CYTB_NTER"/>
    <property type="match status" value="1"/>
</dbReference>
<comment type="cofactor">
    <cofactor evidence="20">
        <name>heme b</name>
        <dbReference type="ChEBI" id="CHEBI:60344"/>
    </cofactor>
    <text evidence="20">Binds 2 heme groups non-covalently.</text>
</comment>
<evidence type="ECO:0000256" key="11">
    <source>
        <dbReference type="ARBA" id="ARBA00022982"/>
    </source>
</evidence>
<dbReference type="GO" id="GO:0045275">
    <property type="term" value="C:respiratory chain complex III"/>
    <property type="evidence" value="ECO:0007669"/>
    <property type="project" value="InterPro"/>
</dbReference>